<evidence type="ECO:0000259" key="2">
    <source>
        <dbReference type="PROSITE" id="PS50975"/>
    </source>
</evidence>
<keyword evidence="1" id="KW-0067">ATP-binding</keyword>
<dbReference type="InterPro" id="IPR011761">
    <property type="entry name" value="ATP-grasp"/>
</dbReference>
<keyword evidence="1" id="KW-0547">Nucleotide-binding</keyword>
<name>A0ABY4CI01_9BACT</name>
<sequence>MVKKILIVALAEKWTGISRLPGGLKRAGFDVYAYAPKNSYLAKTSFLNGRMLYPTFTYARSKVVYLGIILSILRLRPDLVVPGDEDALLALQALAKFPLIGKKITSSLPGYTDPSVLLSKSKFVAKCAKWGVRVPKNIEVKNLQEALTAAPRLGFPLVVKYDFGYGASGVEVVHNEEQLIKSLSSTQKVSLVTKIKRVIKTLLFVVPKDDENGLSLQQYISGQVGLAPFCAQNGAVFAANPMLKHKTYPGATGPSSVVVGVDNQEIHQAILTVAKNLSYTGFGSLDFIVEQKTGEAYVIELNPRPVPTVHFDSDLCAQDLCASFYKGLNKQFKPHDSGAPLYKSFTIALFPNEKRRDPQSPYLTQSYHDIPKDDEVLMEALDRN</sequence>
<evidence type="ECO:0000313" key="3">
    <source>
        <dbReference type="EMBL" id="UOF01840.1"/>
    </source>
</evidence>
<dbReference type="Proteomes" id="UP000830116">
    <property type="component" value="Chromosome"/>
</dbReference>
<proteinExistence type="predicted"/>
<dbReference type="RefSeq" id="WP_243538460.1">
    <property type="nucleotide sequence ID" value="NZ_CP093442.1"/>
</dbReference>
<evidence type="ECO:0000313" key="4">
    <source>
        <dbReference type="Proteomes" id="UP000830116"/>
    </source>
</evidence>
<evidence type="ECO:0000256" key="1">
    <source>
        <dbReference type="PROSITE-ProRule" id="PRU00409"/>
    </source>
</evidence>
<accession>A0ABY4CI01</accession>
<gene>
    <name evidence="3" type="ORF">MNR06_02590</name>
</gene>
<dbReference type="EMBL" id="CP093442">
    <property type="protein sequence ID" value="UOF01840.1"/>
    <property type="molecule type" value="Genomic_DNA"/>
</dbReference>
<feature type="domain" description="ATP-grasp" evidence="2">
    <location>
        <begin position="124"/>
        <end position="329"/>
    </location>
</feature>
<dbReference type="Gene3D" id="3.30.470.20">
    <property type="entry name" value="ATP-grasp fold, B domain"/>
    <property type="match status" value="2"/>
</dbReference>
<reference evidence="3" key="1">
    <citation type="submission" date="2022-03" db="EMBL/GenBank/DDBJ databases">
        <title>Genome Identification and Characterization of new species Bdellovibrio reynosense LBG001 sp. nov. from a Mexico soil sample.</title>
        <authorList>
            <person name="Camilli A."/>
            <person name="Ajao Y."/>
            <person name="Guo X."/>
        </authorList>
    </citation>
    <scope>NUCLEOTIDE SEQUENCE</scope>
    <source>
        <strain evidence="3">LBG001</strain>
    </source>
</reference>
<dbReference type="Pfam" id="PF02786">
    <property type="entry name" value="CPSase_L_D2"/>
    <property type="match status" value="2"/>
</dbReference>
<dbReference type="PROSITE" id="PS50975">
    <property type="entry name" value="ATP_GRASP"/>
    <property type="match status" value="1"/>
</dbReference>
<protein>
    <submittedName>
        <fullName evidence="3">ATP-grasp domain-containing protein</fullName>
    </submittedName>
</protein>
<dbReference type="InterPro" id="IPR005479">
    <property type="entry name" value="CPAse_ATP-bd"/>
</dbReference>
<organism evidence="3 4">
    <name type="scientific">Bdellovibrio reynosensis</name>
    <dbReference type="NCBI Taxonomy" id="2835041"/>
    <lineage>
        <taxon>Bacteria</taxon>
        <taxon>Pseudomonadati</taxon>
        <taxon>Bdellovibrionota</taxon>
        <taxon>Bdellovibrionia</taxon>
        <taxon>Bdellovibrionales</taxon>
        <taxon>Pseudobdellovibrionaceae</taxon>
        <taxon>Bdellovibrio</taxon>
    </lineage>
</organism>
<dbReference type="SUPFAM" id="SSF56059">
    <property type="entry name" value="Glutathione synthetase ATP-binding domain-like"/>
    <property type="match status" value="1"/>
</dbReference>
<keyword evidence="4" id="KW-1185">Reference proteome</keyword>